<dbReference type="EMBL" id="LCWF01000082">
    <property type="protein sequence ID" value="KKY21699.1"/>
    <property type="molecule type" value="Genomic_DNA"/>
</dbReference>
<keyword evidence="2" id="KW-0175">Coiled coil</keyword>
<dbReference type="Proteomes" id="UP000053317">
    <property type="component" value="Unassembled WGS sequence"/>
</dbReference>
<dbReference type="GO" id="GO:0030674">
    <property type="term" value="F:protein-macromolecule adaptor activity"/>
    <property type="evidence" value="ECO:0007669"/>
    <property type="project" value="TreeGrafter"/>
</dbReference>
<dbReference type="Pfam" id="PF17675">
    <property type="entry name" value="APG6_N"/>
    <property type="match status" value="1"/>
</dbReference>
<evidence type="ECO:0000259" key="5">
    <source>
        <dbReference type="Pfam" id="PF17675"/>
    </source>
</evidence>
<dbReference type="GO" id="GO:0006995">
    <property type="term" value="P:cellular response to nitrogen starvation"/>
    <property type="evidence" value="ECO:0007669"/>
    <property type="project" value="TreeGrafter"/>
</dbReference>
<name>A0A0G2EGZ2_PHACM</name>
<evidence type="ECO:0000313" key="7">
    <source>
        <dbReference type="Proteomes" id="UP000053317"/>
    </source>
</evidence>
<dbReference type="InterPro" id="IPR007243">
    <property type="entry name" value="Atg6/Beclin"/>
</dbReference>
<keyword evidence="7" id="KW-1185">Reference proteome</keyword>
<comment type="similarity">
    <text evidence="1">Belongs to the beclin family.</text>
</comment>
<dbReference type="PANTHER" id="PTHR12768:SF4">
    <property type="entry name" value="BECLIN-1"/>
    <property type="match status" value="1"/>
</dbReference>
<dbReference type="GO" id="GO:0000407">
    <property type="term" value="C:phagophore assembly site"/>
    <property type="evidence" value="ECO:0007669"/>
    <property type="project" value="TreeGrafter"/>
</dbReference>
<feature type="domain" description="Atg6 BARA" evidence="4">
    <location>
        <begin position="295"/>
        <end position="497"/>
    </location>
</feature>
<dbReference type="PANTHER" id="PTHR12768">
    <property type="entry name" value="BECLIN 1"/>
    <property type="match status" value="1"/>
</dbReference>
<accession>A0A0G2EGZ2</accession>
<proteinExistence type="inferred from homology"/>
<dbReference type="OrthoDB" id="20368at2759"/>
<evidence type="ECO:0000256" key="1">
    <source>
        <dbReference type="ARBA" id="ARBA00005965"/>
    </source>
</evidence>
<organism evidence="6 7">
    <name type="scientific">Phaeomoniella chlamydospora</name>
    <name type="common">Phaeoacremonium chlamydosporum</name>
    <dbReference type="NCBI Taxonomy" id="158046"/>
    <lineage>
        <taxon>Eukaryota</taxon>
        <taxon>Fungi</taxon>
        <taxon>Dikarya</taxon>
        <taxon>Ascomycota</taxon>
        <taxon>Pezizomycotina</taxon>
        <taxon>Eurotiomycetes</taxon>
        <taxon>Chaetothyriomycetidae</taxon>
        <taxon>Phaeomoniellales</taxon>
        <taxon>Phaeomoniellaceae</taxon>
        <taxon>Phaeomoniella</taxon>
    </lineage>
</organism>
<comment type="caution">
    <text evidence="6">The sequence shown here is derived from an EMBL/GenBank/DDBJ whole genome shotgun (WGS) entry which is preliminary data.</text>
</comment>
<feature type="region of interest" description="Disordered" evidence="3">
    <location>
        <begin position="372"/>
        <end position="396"/>
    </location>
</feature>
<feature type="region of interest" description="Disordered" evidence="3">
    <location>
        <begin position="62"/>
        <end position="141"/>
    </location>
</feature>
<gene>
    <name evidence="6" type="ORF">UCRPC4_g03466</name>
</gene>
<feature type="domain" description="Atg6/beclin coiled-coil" evidence="5">
    <location>
        <begin position="164"/>
        <end position="292"/>
    </location>
</feature>
<dbReference type="Gene3D" id="6.10.250.3110">
    <property type="match status" value="1"/>
</dbReference>
<dbReference type="GO" id="GO:0034271">
    <property type="term" value="C:phosphatidylinositol 3-kinase complex, class III, type I"/>
    <property type="evidence" value="ECO:0007669"/>
    <property type="project" value="TreeGrafter"/>
</dbReference>
<feature type="coiled-coil region" evidence="2">
    <location>
        <begin position="208"/>
        <end position="259"/>
    </location>
</feature>
<feature type="compositionally biased region" description="Polar residues" evidence="3">
    <location>
        <begin position="76"/>
        <end position="88"/>
    </location>
</feature>
<dbReference type="FunFam" id="1.10.418.40:FF:000005">
    <property type="entry name" value="Autophagy protein Apg6, putative"/>
    <property type="match status" value="1"/>
</dbReference>
<reference evidence="6 7" key="2">
    <citation type="submission" date="2015-05" db="EMBL/GenBank/DDBJ databases">
        <authorList>
            <person name="Morales-Cruz A."/>
            <person name="Amrine K.C."/>
            <person name="Cantu D."/>
        </authorList>
    </citation>
    <scope>NUCLEOTIDE SEQUENCE [LARGE SCALE GENOMIC DNA]</scope>
    <source>
        <strain evidence="6">UCRPC4</strain>
    </source>
</reference>
<dbReference type="AlphaFoldDB" id="A0A0G2EGZ2"/>
<reference evidence="6 7" key="1">
    <citation type="submission" date="2015-05" db="EMBL/GenBank/DDBJ databases">
        <title>Distinctive expansion of gene families associated with plant cell wall degradation and secondary metabolism in the genomes of grapevine trunk pathogens.</title>
        <authorList>
            <person name="Lawrence D.P."/>
            <person name="Travadon R."/>
            <person name="Rolshausen P.E."/>
            <person name="Baumgartner K."/>
        </authorList>
    </citation>
    <scope>NUCLEOTIDE SEQUENCE [LARGE SCALE GENOMIC DNA]</scope>
    <source>
        <strain evidence="6">UCRPC4</strain>
    </source>
</reference>
<dbReference type="GO" id="GO:0034272">
    <property type="term" value="C:phosphatidylinositol 3-kinase complex, class III, type II"/>
    <property type="evidence" value="ECO:0007669"/>
    <property type="project" value="TreeGrafter"/>
</dbReference>
<dbReference type="GO" id="GO:0045324">
    <property type="term" value="P:late endosome to vacuole transport"/>
    <property type="evidence" value="ECO:0007669"/>
    <property type="project" value="TreeGrafter"/>
</dbReference>
<sequence>MYCQKCRVPLHLDKSLEDLNPAAFDLLVGKSVPSIPNPSASSRIPSDRKALYEKATSSNPVALHKRTIPPPATPFGGNNPTIQQSQHGFKNPPDMSFVMLTESQVAPPQPPSQDQPNPAQENQNRSGKTNGRVRNGDEESLSYDVERATRLFSILSAHSDIDHPICTECTDMLLVSLQSRLQASTKERDAYIQFLKTLNNSIPTEEEVASAENALQKAKEQEAKAFEDLIALEREKAGLDAEIAALEEESQALDKEEAAFWASRNAFTERILDIQTSRDALDAKYAHDTLQLERLSRTNVYNDTFCIGHDGFFGTINGLRLGRLPTQNVEWSEINAAWGQTLLLLATIAEKLGFTFQGYRLKPMGSTSHIEKLEYPQQSPEESRQQAGSGGRLPPNVAVGSPKVTSLDLFSSGDVPLGRLIHHRRFDAGMVAFLECLAQLGTAVDRLPYPIKGDKIGDPPLSIKLGAGFSGPSDENWTKACKYALTCCKYLLAHTSNVAGDRQVG</sequence>
<dbReference type="GO" id="GO:0000423">
    <property type="term" value="P:mitophagy"/>
    <property type="evidence" value="ECO:0007669"/>
    <property type="project" value="TreeGrafter"/>
</dbReference>
<evidence type="ECO:0000256" key="2">
    <source>
        <dbReference type="SAM" id="Coils"/>
    </source>
</evidence>
<evidence type="ECO:0000256" key="3">
    <source>
        <dbReference type="SAM" id="MobiDB-lite"/>
    </source>
</evidence>
<dbReference type="GO" id="GO:0043548">
    <property type="term" value="F:phosphatidylinositol 3-kinase binding"/>
    <property type="evidence" value="ECO:0007669"/>
    <property type="project" value="TreeGrafter"/>
</dbReference>
<dbReference type="InterPro" id="IPR041691">
    <property type="entry name" value="Atg6/beclin_CC"/>
</dbReference>
<evidence type="ECO:0000259" key="4">
    <source>
        <dbReference type="Pfam" id="PF04111"/>
    </source>
</evidence>
<dbReference type="InterPro" id="IPR040455">
    <property type="entry name" value="Atg6_BARA"/>
</dbReference>
<dbReference type="Pfam" id="PF04111">
    <property type="entry name" value="APG6"/>
    <property type="match status" value="1"/>
</dbReference>
<dbReference type="Gene3D" id="1.10.418.40">
    <property type="entry name" value="Autophagy protein 6/Beclin 1"/>
    <property type="match status" value="2"/>
</dbReference>
<dbReference type="InterPro" id="IPR038274">
    <property type="entry name" value="Atg6/Beclin_C_sf"/>
</dbReference>
<dbReference type="GO" id="GO:0000045">
    <property type="term" value="P:autophagosome assembly"/>
    <property type="evidence" value="ECO:0007669"/>
    <property type="project" value="TreeGrafter"/>
</dbReference>
<protein>
    <submittedName>
        <fullName evidence="6">Putative autophagy protein</fullName>
    </submittedName>
</protein>
<evidence type="ECO:0000313" key="6">
    <source>
        <dbReference type="EMBL" id="KKY21699.1"/>
    </source>
</evidence>